<feature type="region of interest" description="Disordered" evidence="1">
    <location>
        <begin position="193"/>
        <end position="222"/>
    </location>
</feature>
<feature type="region of interest" description="Disordered" evidence="1">
    <location>
        <begin position="241"/>
        <end position="263"/>
    </location>
</feature>
<reference evidence="2" key="1">
    <citation type="submission" date="2024-02" db="EMBL/GenBank/DDBJ databases">
        <authorList>
            <consortium name="ELIXIR-Norway"/>
            <consortium name="Elixir Norway"/>
        </authorList>
    </citation>
    <scope>NUCLEOTIDE SEQUENCE</scope>
</reference>
<evidence type="ECO:0000256" key="1">
    <source>
        <dbReference type="SAM" id="MobiDB-lite"/>
    </source>
</evidence>
<dbReference type="Proteomes" id="UP001497444">
    <property type="component" value="Chromosome 3"/>
</dbReference>
<gene>
    <name evidence="2" type="ORF">CSSPJE1EN1_LOCUS16372</name>
</gene>
<dbReference type="PANTHER" id="PTHR37392">
    <property type="entry name" value="OS09G0556800 PROTEIN"/>
    <property type="match status" value="1"/>
</dbReference>
<name>A0ABP0WVK2_9BRYO</name>
<sequence>MTGVEDVSSPHKFLQENVKVVQENAKDLYKQMTPLLQKCLLVKRTGMPPSSASMENRRAGQQADNLVWQQEAFHKILKLQGLLKEGLICKAELQLCRKEILQVVAAVHPDGEWANFTRDKLLFLQDLLREGCISEAEYHATKQPILSRLAEQGAELDSQDFVMLVSPPPPSGTVGHDAPDCRASLITALEAAATASQKSSNTNTEEYSPIRKMGPPDSTTTRKTPIKQVLEAMSRIKNNKTNWSYSPLNTEEESPQLDEDGKIPQTGVLDTRILREGSNGQGPDTVKLKKKVDTRGPPTNFFIDKVLGDNIKAELTRIRAEMSESSPGQTFTNEQIEAIATRLPVDKVELQRFFPKSWCDRYGDVVLEVVHKEFKDHVGEMENQRKAGKLKRAASKAAKEKELAAFTKNENDENSGHPNISNVLLQSPKTGAAFVKRSPKTSLNQCFTTTGATLVESKAKLPLIEEQPEGDVVRNCRGLGFDKELDGKLTAEILRMPSKRFNDVSGLR</sequence>
<proteinExistence type="predicted"/>
<keyword evidence="3" id="KW-1185">Reference proteome</keyword>
<evidence type="ECO:0000313" key="3">
    <source>
        <dbReference type="Proteomes" id="UP001497444"/>
    </source>
</evidence>
<feature type="compositionally biased region" description="Polar residues" evidence="1">
    <location>
        <begin position="194"/>
        <end position="206"/>
    </location>
</feature>
<dbReference type="EMBL" id="OZ020098">
    <property type="protein sequence ID" value="CAK9270894.1"/>
    <property type="molecule type" value="Genomic_DNA"/>
</dbReference>
<accession>A0ABP0WVK2</accession>
<evidence type="ECO:0000313" key="2">
    <source>
        <dbReference type="EMBL" id="CAK9270894.1"/>
    </source>
</evidence>
<dbReference type="PANTHER" id="PTHR37392:SF1">
    <property type="entry name" value="OS09G0556800 PROTEIN"/>
    <property type="match status" value="1"/>
</dbReference>
<protein>
    <submittedName>
        <fullName evidence="2">Uncharacterized protein</fullName>
    </submittedName>
</protein>
<organism evidence="2 3">
    <name type="scientific">Sphagnum jensenii</name>
    <dbReference type="NCBI Taxonomy" id="128206"/>
    <lineage>
        <taxon>Eukaryota</taxon>
        <taxon>Viridiplantae</taxon>
        <taxon>Streptophyta</taxon>
        <taxon>Embryophyta</taxon>
        <taxon>Bryophyta</taxon>
        <taxon>Sphagnophytina</taxon>
        <taxon>Sphagnopsida</taxon>
        <taxon>Sphagnales</taxon>
        <taxon>Sphagnaceae</taxon>
        <taxon>Sphagnum</taxon>
    </lineage>
</organism>